<feature type="region of interest" description="Disordered" evidence="1">
    <location>
        <begin position="77"/>
        <end position="118"/>
    </location>
</feature>
<feature type="compositionally biased region" description="Basic residues" evidence="1">
    <location>
        <begin position="79"/>
        <end position="88"/>
    </location>
</feature>
<feature type="compositionally biased region" description="Basic and acidic residues" evidence="1">
    <location>
        <begin position="47"/>
        <end position="56"/>
    </location>
</feature>
<organism evidence="2">
    <name type="scientific">Ensete ventricosum</name>
    <name type="common">Abyssinian banana</name>
    <name type="synonym">Musa ensete</name>
    <dbReference type="NCBI Taxonomy" id="4639"/>
    <lineage>
        <taxon>Eukaryota</taxon>
        <taxon>Viridiplantae</taxon>
        <taxon>Streptophyta</taxon>
        <taxon>Embryophyta</taxon>
        <taxon>Tracheophyta</taxon>
        <taxon>Spermatophyta</taxon>
        <taxon>Magnoliopsida</taxon>
        <taxon>Liliopsida</taxon>
        <taxon>Zingiberales</taxon>
        <taxon>Musaceae</taxon>
        <taxon>Ensete</taxon>
    </lineage>
</organism>
<feature type="region of interest" description="Disordered" evidence="1">
    <location>
        <begin position="15"/>
        <end position="60"/>
    </location>
</feature>
<evidence type="ECO:0000313" key="2">
    <source>
        <dbReference type="EMBL" id="RZR73205.1"/>
    </source>
</evidence>
<proteinExistence type="predicted"/>
<feature type="compositionally biased region" description="Basic and acidic residues" evidence="1">
    <location>
        <begin position="15"/>
        <end position="28"/>
    </location>
</feature>
<dbReference type="EMBL" id="KV875852">
    <property type="protein sequence ID" value="RZR73205.1"/>
    <property type="molecule type" value="Genomic_DNA"/>
</dbReference>
<reference evidence="2" key="1">
    <citation type="journal article" date="2018" name="Data Brief">
        <title>Genome sequence data from 17 accessions of Ensete ventricosum, a staple food crop for millions in Ethiopia.</title>
        <authorList>
            <person name="Yemataw Z."/>
            <person name="Muzemil S."/>
            <person name="Ambachew D."/>
            <person name="Tripathi L."/>
            <person name="Tesfaye K."/>
            <person name="Chala A."/>
            <person name="Farbos A."/>
            <person name="O'Neill P."/>
            <person name="Moore K."/>
            <person name="Grant M."/>
            <person name="Studholme D.J."/>
        </authorList>
    </citation>
    <scope>NUCLEOTIDE SEQUENCE [LARGE SCALE GENOMIC DNA]</scope>
    <source>
        <tissue evidence="2">Leaf</tissue>
    </source>
</reference>
<dbReference type="Proteomes" id="UP000290560">
    <property type="component" value="Unassembled WGS sequence"/>
</dbReference>
<protein>
    <submittedName>
        <fullName evidence="2">Uncharacterized protein</fullName>
    </submittedName>
</protein>
<accession>A0A444DIM4</accession>
<evidence type="ECO:0000256" key="1">
    <source>
        <dbReference type="SAM" id="MobiDB-lite"/>
    </source>
</evidence>
<dbReference type="AlphaFoldDB" id="A0A444DIM4"/>
<sequence>MHLYFPHKKTEEVQYVGEEKGRRGEEEKKKKRKKRRKEEAAVVAAAGKEEEERREGEDEEKGLLLQLRLRLWLGEKERKKSRGGRRGCAKKEEGDRGEQVTVPLLHSAQATAMEEERR</sequence>
<gene>
    <name evidence="2" type="ORF">BHM03_00021434</name>
</gene>
<feature type="compositionally biased region" description="Basic and acidic residues" evidence="1">
    <location>
        <begin position="89"/>
        <end position="98"/>
    </location>
</feature>
<name>A0A444DIM4_ENSVE</name>